<keyword evidence="1" id="KW-0547">Nucleotide-binding</keyword>
<gene>
    <name evidence="6" type="ORF">SAMN04488506_2069</name>
</gene>
<dbReference type="InterPro" id="IPR003439">
    <property type="entry name" value="ABC_transporter-like_ATP-bd"/>
</dbReference>
<dbReference type="PANTHER" id="PTHR42855:SF2">
    <property type="entry name" value="DRUG RESISTANCE ABC TRANSPORTER,ATP-BINDING PROTEIN"/>
    <property type="match status" value="1"/>
</dbReference>
<dbReference type="InterPro" id="IPR051309">
    <property type="entry name" value="ABCF_ATPase"/>
</dbReference>
<organism evidence="6 7">
    <name type="scientific">Desemzia incerta</name>
    <dbReference type="NCBI Taxonomy" id="82801"/>
    <lineage>
        <taxon>Bacteria</taxon>
        <taxon>Bacillati</taxon>
        <taxon>Bacillota</taxon>
        <taxon>Bacilli</taxon>
        <taxon>Lactobacillales</taxon>
        <taxon>Carnobacteriaceae</taxon>
        <taxon>Desemzia</taxon>
    </lineage>
</organism>
<evidence type="ECO:0000313" key="6">
    <source>
        <dbReference type="EMBL" id="SFQ44637.1"/>
    </source>
</evidence>
<dbReference type="NCBIfam" id="NF000355">
    <property type="entry name" value="ribo_prot_ABC_F"/>
    <property type="match status" value="1"/>
</dbReference>
<feature type="domain" description="ABC transporter" evidence="5">
    <location>
        <begin position="271"/>
        <end position="479"/>
    </location>
</feature>
<dbReference type="InterPro" id="IPR003593">
    <property type="entry name" value="AAA+_ATPase"/>
</dbReference>
<dbReference type="AlphaFoldDB" id="A0A1I5YL72"/>
<dbReference type="RefSeq" id="WP_092481081.1">
    <property type="nucleotide sequence ID" value="NZ_FOXW01000009.1"/>
</dbReference>
<feature type="region of interest" description="Disordered" evidence="4">
    <location>
        <begin position="194"/>
        <end position="225"/>
    </location>
</feature>
<name>A0A1I5YL72_9LACT</name>
<dbReference type="Proteomes" id="UP000199136">
    <property type="component" value="Unassembled WGS sequence"/>
</dbReference>
<dbReference type="CDD" id="cd03221">
    <property type="entry name" value="ABCF_EF-3"/>
    <property type="match status" value="2"/>
</dbReference>
<reference evidence="6 7" key="1">
    <citation type="submission" date="2016-10" db="EMBL/GenBank/DDBJ databases">
        <authorList>
            <person name="de Groot N.N."/>
        </authorList>
    </citation>
    <scope>NUCLEOTIDE SEQUENCE [LARGE SCALE GENOMIC DNA]</scope>
    <source>
        <strain evidence="6 7">DSM 20581</strain>
    </source>
</reference>
<feature type="domain" description="ABC transporter" evidence="5">
    <location>
        <begin position="3"/>
        <end position="176"/>
    </location>
</feature>
<evidence type="ECO:0000256" key="3">
    <source>
        <dbReference type="SAM" id="Coils"/>
    </source>
</evidence>
<evidence type="ECO:0000313" key="7">
    <source>
        <dbReference type="Proteomes" id="UP000199136"/>
    </source>
</evidence>
<evidence type="ECO:0000256" key="4">
    <source>
        <dbReference type="SAM" id="MobiDB-lite"/>
    </source>
</evidence>
<accession>A0A1I5YL72</accession>
<feature type="coiled-coil region" evidence="3">
    <location>
        <begin position="165"/>
        <end position="192"/>
    </location>
</feature>
<dbReference type="Gene3D" id="3.40.50.300">
    <property type="entry name" value="P-loop containing nucleotide triphosphate hydrolases"/>
    <property type="match status" value="3"/>
</dbReference>
<dbReference type="InterPro" id="IPR027417">
    <property type="entry name" value="P-loop_NTPase"/>
</dbReference>
<dbReference type="SMART" id="SM00382">
    <property type="entry name" value="AAA"/>
    <property type="match status" value="2"/>
</dbReference>
<dbReference type="GO" id="GO:0016887">
    <property type="term" value="F:ATP hydrolysis activity"/>
    <property type="evidence" value="ECO:0007669"/>
    <property type="project" value="InterPro"/>
</dbReference>
<evidence type="ECO:0000256" key="1">
    <source>
        <dbReference type="ARBA" id="ARBA00022741"/>
    </source>
</evidence>
<evidence type="ECO:0000256" key="2">
    <source>
        <dbReference type="ARBA" id="ARBA00022840"/>
    </source>
</evidence>
<evidence type="ECO:0000259" key="5">
    <source>
        <dbReference type="PROSITE" id="PS50893"/>
    </source>
</evidence>
<keyword evidence="2 6" id="KW-0067">ATP-binding</keyword>
<keyword evidence="7" id="KW-1185">Reference proteome</keyword>
<dbReference type="Pfam" id="PF00005">
    <property type="entry name" value="ABC_tran"/>
    <property type="match status" value="2"/>
</dbReference>
<dbReference type="GO" id="GO:0005524">
    <property type="term" value="F:ATP binding"/>
    <property type="evidence" value="ECO:0007669"/>
    <property type="project" value="UniProtKB-KW"/>
</dbReference>
<dbReference type="PROSITE" id="PS00211">
    <property type="entry name" value="ABC_TRANSPORTER_1"/>
    <property type="match status" value="1"/>
</dbReference>
<dbReference type="PANTHER" id="PTHR42855">
    <property type="entry name" value="ABC TRANSPORTER ATP-BINDING SUBUNIT"/>
    <property type="match status" value="1"/>
</dbReference>
<dbReference type="SUPFAM" id="SSF52540">
    <property type="entry name" value="P-loop containing nucleoside triphosphate hydrolases"/>
    <property type="match status" value="2"/>
</dbReference>
<protein>
    <submittedName>
        <fullName evidence="6">Macrolide transport system ATP-binding/permease protein</fullName>
    </submittedName>
</protein>
<proteinExistence type="predicted"/>
<keyword evidence="3" id="KW-0175">Coiled coil</keyword>
<dbReference type="PROSITE" id="PS50893">
    <property type="entry name" value="ABC_TRANSPORTER_2"/>
    <property type="match status" value="2"/>
</dbReference>
<dbReference type="InterPro" id="IPR017871">
    <property type="entry name" value="ABC_transporter-like_CS"/>
</dbReference>
<dbReference type="EMBL" id="FOXW01000009">
    <property type="protein sequence ID" value="SFQ44637.1"/>
    <property type="molecule type" value="Genomic_DNA"/>
</dbReference>
<dbReference type="STRING" id="82801.SAMN04488506_2069"/>
<sequence length="528" mass="59893">MLLEVKQIEKSIGEKTLFTIPEWHIYEGDRIGIVGRNGSGKTTLLNILAQKEEPDTGFVQLNGMAGFIEQLPDHEPLDTLSGGEQTKQQINRALSIQSGILFADEPTSHLDTDARHYLEKQLKHFSGAVLVVSHDRAFLNRVCNRIVEIEEGKVHFYTGNYESYQAQKEQEKDFAQQEYEAYTKEKKRLKKAMISTHQKSENLRKAPKRMGPSEARLHKMGGQDSRKTLDKAVGNYEKRMEHLEVKEKPVDLSPVKIQLDKGREIHNSILISGTKIQKKFGSRVLFDNAEFQLLNHSRTALIGPNGSGKTSLIKMMLQAEKGIHLAKNIHFGYFSQSLDLLDESETILENVMKKSTKEESFVRMLLARLLFKGNAVFKPISVLSGGEKNKVSLALLLASDANVLILDEPTNYLDIASMEAIEEALKGYEGTILFVSHDEQFVNNVATHIWQIKDRKVLAKEVDTDDETFSQQEKPEKKNVASEEELLVLENRLNAVISKLSLLPEKEPKDQLEEEYSTLLQQIRQLKK</sequence>
<dbReference type="OrthoDB" id="9760950at2"/>